<sequence>MANRPITPELHSLIDYGFAAGNLLLPKVLGLSAKAKTLFATFGVIQGTLNALTIQPYAAQKILPFALHGLLEKSSLPLYIAAPLVTGVAKQRGARTYWIALGVVLIAVYNLTDWDASKTGKKKRR</sequence>
<keyword evidence="1" id="KW-0812">Transmembrane</keyword>
<feature type="transmembrane region" description="Helical" evidence="1">
    <location>
        <begin position="97"/>
        <end position="116"/>
    </location>
</feature>
<dbReference type="Proteomes" id="UP000309133">
    <property type="component" value="Unassembled WGS sequence"/>
</dbReference>
<dbReference type="RefSeq" id="WP_136426110.1">
    <property type="nucleotide sequence ID" value="NZ_SSSM01000001.1"/>
</dbReference>
<keyword evidence="1" id="KW-1133">Transmembrane helix</keyword>
<dbReference type="OrthoDB" id="129082at2"/>
<organism evidence="2 3">
    <name type="scientific">Naasia lichenicola</name>
    <dbReference type="NCBI Taxonomy" id="2565933"/>
    <lineage>
        <taxon>Bacteria</taxon>
        <taxon>Bacillati</taxon>
        <taxon>Actinomycetota</taxon>
        <taxon>Actinomycetes</taxon>
        <taxon>Micrococcales</taxon>
        <taxon>Microbacteriaceae</taxon>
        <taxon>Naasia</taxon>
    </lineage>
</organism>
<evidence type="ECO:0000313" key="2">
    <source>
        <dbReference type="EMBL" id="THG33328.1"/>
    </source>
</evidence>
<protein>
    <submittedName>
        <fullName evidence="2">Uncharacterized protein</fullName>
    </submittedName>
</protein>
<reference evidence="2 3" key="1">
    <citation type="submission" date="2019-04" db="EMBL/GenBank/DDBJ databases">
        <authorList>
            <person name="Jiang L."/>
        </authorList>
    </citation>
    <scope>NUCLEOTIDE SEQUENCE [LARGE SCALE GENOMIC DNA]</scope>
    <source>
        <strain evidence="2 3">YIM 131853</strain>
    </source>
</reference>
<keyword evidence="3" id="KW-1185">Reference proteome</keyword>
<evidence type="ECO:0000256" key="1">
    <source>
        <dbReference type="SAM" id="Phobius"/>
    </source>
</evidence>
<dbReference type="EMBL" id="SSSM01000001">
    <property type="protein sequence ID" value="THG33328.1"/>
    <property type="molecule type" value="Genomic_DNA"/>
</dbReference>
<comment type="caution">
    <text evidence="2">The sequence shown here is derived from an EMBL/GenBank/DDBJ whole genome shotgun (WGS) entry which is preliminary data.</text>
</comment>
<evidence type="ECO:0000313" key="3">
    <source>
        <dbReference type="Proteomes" id="UP000309133"/>
    </source>
</evidence>
<dbReference type="AlphaFoldDB" id="A0A4S4FSP1"/>
<gene>
    <name evidence="2" type="ORF">E6C64_02955</name>
</gene>
<name>A0A4S4FSP1_9MICO</name>
<proteinExistence type="predicted"/>
<accession>A0A4S4FSP1</accession>
<keyword evidence="1" id="KW-0472">Membrane</keyword>